<accession>A0ABP9HED8</accession>
<proteinExistence type="predicted"/>
<keyword evidence="4" id="KW-1185">Reference proteome</keyword>
<dbReference type="Pfam" id="PF01966">
    <property type="entry name" value="HD"/>
    <property type="match status" value="1"/>
</dbReference>
<dbReference type="InterPro" id="IPR006674">
    <property type="entry name" value="HD_domain"/>
</dbReference>
<dbReference type="RefSeq" id="WP_345711177.1">
    <property type="nucleotide sequence ID" value="NZ_BAABIL010000112.1"/>
</dbReference>
<organism evidence="3 4">
    <name type="scientific">Kineococcus glutinatus</name>
    <dbReference type="NCBI Taxonomy" id="1070872"/>
    <lineage>
        <taxon>Bacteria</taxon>
        <taxon>Bacillati</taxon>
        <taxon>Actinomycetota</taxon>
        <taxon>Actinomycetes</taxon>
        <taxon>Kineosporiales</taxon>
        <taxon>Kineosporiaceae</taxon>
        <taxon>Kineococcus</taxon>
    </lineage>
</organism>
<dbReference type="Proteomes" id="UP001501195">
    <property type="component" value="Unassembled WGS sequence"/>
</dbReference>
<evidence type="ECO:0000259" key="2">
    <source>
        <dbReference type="Pfam" id="PF01966"/>
    </source>
</evidence>
<sequence>MDVAAAWALAEEHLAEALPRRWQHSQAVAATAADYAARLRLDPDVVAAAAWLHDVGYAPPLVDTGFHPLDRGTDARSGDDGLKDHGLGRDPEFCHGHW</sequence>
<gene>
    <name evidence="3" type="ORF">GCM10023225_08960</name>
</gene>
<dbReference type="SUPFAM" id="SSF109604">
    <property type="entry name" value="HD-domain/PDEase-like"/>
    <property type="match status" value="1"/>
</dbReference>
<dbReference type="EMBL" id="BAABIL010000112">
    <property type="protein sequence ID" value="GAA4968844.1"/>
    <property type="molecule type" value="Genomic_DNA"/>
</dbReference>
<feature type="domain" description="HD" evidence="2">
    <location>
        <begin position="21"/>
        <end position="60"/>
    </location>
</feature>
<feature type="region of interest" description="Disordered" evidence="1">
    <location>
        <begin position="72"/>
        <end position="98"/>
    </location>
</feature>
<evidence type="ECO:0000256" key="1">
    <source>
        <dbReference type="SAM" id="MobiDB-lite"/>
    </source>
</evidence>
<dbReference type="Gene3D" id="1.10.3210.10">
    <property type="entry name" value="Hypothetical protein af1432"/>
    <property type="match status" value="1"/>
</dbReference>
<reference evidence="4" key="1">
    <citation type="journal article" date="2019" name="Int. J. Syst. Evol. Microbiol.">
        <title>The Global Catalogue of Microorganisms (GCM) 10K type strain sequencing project: providing services to taxonomists for standard genome sequencing and annotation.</title>
        <authorList>
            <consortium name="The Broad Institute Genomics Platform"/>
            <consortium name="The Broad Institute Genome Sequencing Center for Infectious Disease"/>
            <person name="Wu L."/>
            <person name="Ma J."/>
        </authorList>
    </citation>
    <scope>NUCLEOTIDE SEQUENCE [LARGE SCALE GENOMIC DNA]</scope>
    <source>
        <strain evidence="4">JCM 18126</strain>
    </source>
</reference>
<name>A0ABP9HED8_9ACTN</name>
<protein>
    <recommendedName>
        <fullName evidence="2">HD domain-containing protein</fullName>
    </recommendedName>
</protein>
<comment type="caution">
    <text evidence="3">The sequence shown here is derived from an EMBL/GenBank/DDBJ whole genome shotgun (WGS) entry which is preliminary data.</text>
</comment>
<evidence type="ECO:0000313" key="4">
    <source>
        <dbReference type="Proteomes" id="UP001501195"/>
    </source>
</evidence>
<evidence type="ECO:0000313" key="3">
    <source>
        <dbReference type="EMBL" id="GAA4968844.1"/>
    </source>
</evidence>